<dbReference type="EMBL" id="BAAAEW010000032">
    <property type="protein sequence ID" value="GAA0761575.1"/>
    <property type="molecule type" value="Genomic_DNA"/>
</dbReference>
<evidence type="ECO:0000259" key="4">
    <source>
        <dbReference type="Pfam" id="PF01557"/>
    </source>
</evidence>
<dbReference type="InterPro" id="IPR051121">
    <property type="entry name" value="FAH"/>
</dbReference>
<dbReference type="PANTHER" id="PTHR42796">
    <property type="entry name" value="FUMARYLACETOACETATE HYDROLASE DOMAIN-CONTAINING PROTEIN 2A-RELATED"/>
    <property type="match status" value="1"/>
</dbReference>
<evidence type="ECO:0000313" key="5">
    <source>
        <dbReference type="EMBL" id="GAA0761575.1"/>
    </source>
</evidence>
<comment type="similarity">
    <text evidence="2">Belongs to the FAH family.</text>
</comment>
<proteinExistence type="inferred from homology"/>
<reference evidence="5 6" key="1">
    <citation type="journal article" date="2019" name="Int. J. Syst. Evol. Microbiol.">
        <title>The Global Catalogue of Microorganisms (GCM) 10K type strain sequencing project: providing services to taxonomists for standard genome sequencing and annotation.</title>
        <authorList>
            <consortium name="The Broad Institute Genomics Platform"/>
            <consortium name="The Broad Institute Genome Sequencing Center for Infectious Disease"/>
            <person name="Wu L."/>
            <person name="Ma J."/>
        </authorList>
    </citation>
    <scope>NUCLEOTIDE SEQUENCE [LARGE SCALE GENOMIC DNA]</scope>
    <source>
        <strain evidence="5 6">JCM 15503</strain>
    </source>
</reference>
<dbReference type="InterPro" id="IPR011234">
    <property type="entry name" value="Fumarylacetoacetase-like_C"/>
</dbReference>
<keyword evidence="6" id="KW-1185">Reference proteome</keyword>
<comment type="caution">
    <text evidence="5">The sequence shown here is derived from an EMBL/GenBank/DDBJ whole genome shotgun (WGS) entry which is preliminary data.</text>
</comment>
<dbReference type="PANTHER" id="PTHR42796:SF4">
    <property type="entry name" value="FUMARYLACETOACETATE HYDROLASE DOMAIN-CONTAINING PROTEIN 2A"/>
    <property type="match status" value="1"/>
</dbReference>
<feature type="domain" description="Fumarylacetoacetase-like C-terminal" evidence="4">
    <location>
        <begin position="73"/>
        <end position="283"/>
    </location>
</feature>
<gene>
    <name evidence="5" type="ORF">GCM10009107_45120</name>
</gene>
<keyword evidence="5" id="KW-0378">Hydrolase</keyword>
<keyword evidence="3" id="KW-0479">Metal-binding</keyword>
<accession>A0ABN1KBN3</accession>
<dbReference type="GO" id="GO:0016787">
    <property type="term" value="F:hydrolase activity"/>
    <property type="evidence" value="ECO:0007669"/>
    <property type="project" value="UniProtKB-KW"/>
</dbReference>
<sequence>MKLLSYKRDGRETWGAVVGDGVVELAGPTGCATLAEFIGSPGYIDRDALVAGKAAEVALSEIEFLPVIPRPEKIVCAVRNYMDHHQEALAAGLQRELSDFPPVFLRVWRSQTAHGAPIVRPRVSETLDWEGELAVIIGEGGRNIAEADAYKHVAGYACYNDASVREWQFHAKQIASGKNFESTGGFGPWMVTADEIEPGRKLKLETRLNGEVMQSGDTSLMIFSIPKLIAYASTIFTLATGDVIVTGTPAGVGFGRKPPMYMKGGDVVEVEIEAVGTLRNPIVDQA</sequence>
<dbReference type="Gene3D" id="3.90.850.10">
    <property type="entry name" value="Fumarylacetoacetase-like, C-terminal domain"/>
    <property type="match status" value="1"/>
</dbReference>
<comment type="cofactor">
    <cofactor evidence="1">
        <name>Mg(2+)</name>
        <dbReference type="ChEBI" id="CHEBI:18420"/>
    </cofactor>
</comment>
<dbReference type="SUPFAM" id="SSF56529">
    <property type="entry name" value="FAH"/>
    <property type="match status" value="1"/>
</dbReference>
<dbReference type="RefSeq" id="WP_141284525.1">
    <property type="nucleotide sequence ID" value="NZ_BAAAEW010000032.1"/>
</dbReference>
<evidence type="ECO:0000256" key="3">
    <source>
        <dbReference type="ARBA" id="ARBA00022723"/>
    </source>
</evidence>
<dbReference type="Proteomes" id="UP001500279">
    <property type="component" value="Unassembled WGS sequence"/>
</dbReference>
<evidence type="ECO:0000256" key="2">
    <source>
        <dbReference type="ARBA" id="ARBA00010211"/>
    </source>
</evidence>
<protein>
    <submittedName>
        <fullName evidence="5">Fumarylacetoacetate hydrolase family protein</fullName>
    </submittedName>
</protein>
<evidence type="ECO:0000256" key="1">
    <source>
        <dbReference type="ARBA" id="ARBA00001946"/>
    </source>
</evidence>
<name>A0ABN1KBN3_9BURK</name>
<evidence type="ECO:0000313" key="6">
    <source>
        <dbReference type="Proteomes" id="UP001500279"/>
    </source>
</evidence>
<dbReference type="InterPro" id="IPR036663">
    <property type="entry name" value="Fumarylacetoacetase_C_sf"/>
</dbReference>
<organism evidence="5 6">
    <name type="scientific">Ideonella azotifigens</name>
    <dbReference type="NCBI Taxonomy" id="513160"/>
    <lineage>
        <taxon>Bacteria</taxon>
        <taxon>Pseudomonadati</taxon>
        <taxon>Pseudomonadota</taxon>
        <taxon>Betaproteobacteria</taxon>
        <taxon>Burkholderiales</taxon>
        <taxon>Sphaerotilaceae</taxon>
        <taxon>Ideonella</taxon>
    </lineage>
</organism>
<dbReference type="Pfam" id="PF01557">
    <property type="entry name" value="FAA_hydrolase"/>
    <property type="match status" value="1"/>
</dbReference>